<accession>A0A1V0TVT1</accession>
<dbReference type="PROSITE" id="PS00108">
    <property type="entry name" value="PROTEIN_KINASE_ST"/>
    <property type="match status" value="1"/>
</dbReference>
<feature type="compositionally biased region" description="Polar residues" evidence="8">
    <location>
        <begin position="548"/>
        <end position="557"/>
    </location>
</feature>
<feature type="compositionally biased region" description="Pro residues" evidence="8">
    <location>
        <begin position="386"/>
        <end position="418"/>
    </location>
</feature>
<sequence length="708" mass="73350">MGIFGGEGRLVGGRYRLELRLGRGGMGTVWRATDELLGRHVAVKELHLDETTAESEARVQRDRAMREARTVAQVKHPQVIVVHDVVEQDGRPWIVMELVDGPSLADRLYTGGPLAPREAARIGLALLGALRAAHARGVLHRDIKPANVLIESATNRVVLTDFGIAQVPGATTLTEAGGFVGSPEYTAPERMAGRGTGPEADLWSLGVLLCATLSGESPFRRDSIGGVLHAVVYDEIEIPPAARPLLAVVEGLLERDPERRMDIAEAERLLRGYLRTGRTPQRGAPGHWGRSRSAGFDEPAAAGAGPRRPGPGAADPFSDGPDPFSGGADPFADGHDDVDDVHGGGLHGGEPHGDVVPGGALHGGVLPGTGLPGEHPPSEEPLSPGGTPPRPSNEPPPPTGTPLPGAPPPGPTPPPAAGGPPQARTPGRTPVAPTGYGAGHDPGYGPAYGTGYDPAHAPHTPAGAVPGRPGSRSRTPIALLIALAVVVLGGAGAGLTALLMNGNGDPGTQGKGTPAASRDGGHSPSRAESGAESGAPASGTPKPGATVAITSRPSGSNAPKIPTGYVLVHDPAGFSMAVPDGFTRSYEKHRVYYYSQGKRFRIGVQLQKPVPEGPIGAMRTADANGPRDYDGYRQGKVTETTHNGLQAGLWTFVWSGSAQDGGSRYTYDLSWTESGKMIDVWISAPVGSRAEAKRHFDTAVNAFRLTGS</sequence>
<evidence type="ECO:0000256" key="8">
    <source>
        <dbReference type="SAM" id="MobiDB-lite"/>
    </source>
</evidence>
<feature type="transmembrane region" description="Helical" evidence="9">
    <location>
        <begin position="477"/>
        <end position="500"/>
    </location>
</feature>
<dbReference type="PROSITE" id="PS00107">
    <property type="entry name" value="PROTEIN_KINASE_ATP"/>
    <property type="match status" value="1"/>
</dbReference>
<keyword evidence="4 7" id="KW-0547">Nucleotide-binding</keyword>
<organism evidence="11 12">
    <name type="scientific">Streptomyces gilvosporeus</name>
    <dbReference type="NCBI Taxonomy" id="553510"/>
    <lineage>
        <taxon>Bacteria</taxon>
        <taxon>Bacillati</taxon>
        <taxon>Actinomycetota</taxon>
        <taxon>Actinomycetes</taxon>
        <taxon>Kitasatosporales</taxon>
        <taxon>Streptomycetaceae</taxon>
        <taxon>Streptomyces</taxon>
    </lineage>
</organism>
<feature type="compositionally biased region" description="Low complexity" evidence="8">
    <location>
        <begin position="523"/>
        <end position="539"/>
    </location>
</feature>
<name>A0A1V0TVT1_9ACTN</name>
<dbReference type="InterPro" id="IPR017441">
    <property type="entry name" value="Protein_kinase_ATP_BS"/>
</dbReference>
<feature type="compositionally biased region" description="Gly residues" evidence="8">
    <location>
        <begin position="436"/>
        <end position="448"/>
    </location>
</feature>
<evidence type="ECO:0000256" key="3">
    <source>
        <dbReference type="ARBA" id="ARBA00022679"/>
    </source>
</evidence>
<evidence type="ECO:0000313" key="11">
    <source>
        <dbReference type="EMBL" id="ARF56991.1"/>
    </source>
</evidence>
<dbReference type="Proteomes" id="UP000192726">
    <property type="component" value="Chromosome"/>
</dbReference>
<evidence type="ECO:0000256" key="9">
    <source>
        <dbReference type="SAM" id="Phobius"/>
    </source>
</evidence>
<dbReference type="InterPro" id="IPR000719">
    <property type="entry name" value="Prot_kinase_dom"/>
</dbReference>
<dbReference type="EMBL" id="CP020569">
    <property type="protein sequence ID" value="ARF56991.1"/>
    <property type="molecule type" value="Genomic_DNA"/>
</dbReference>
<dbReference type="Gene3D" id="1.10.510.10">
    <property type="entry name" value="Transferase(Phosphotransferase) domain 1"/>
    <property type="match status" value="1"/>
</dbReference>
<dbReference type="SUPFAM" id="SSF56112">
    <property type="entry name" value="Protein kinase-like (PK-like)"/>
    <property type="match status" value="1"/>
</dbReference>
<keyword evidence="5 11" id="KW-0418">Kinase</keyword>
<feature type="compositionally biased region" description="Gly residues" evidence="8">
    <location>
        <begin position="360"/>
        <end position="371"/>
    </location>
</feature>
<dbReference type="PANTHER" id="PTHR43289">
    <property type="entry name" value="MITOGEN-ACTIVATED PROTEIN KINASE KINASE KINASE 20-RELATED"/>
    <property type="match status" value="1"/>
</dbReference>
<evidence type="ECO:0000313" key="12">
    <source>
        <dbReference type="Proteomes" id="UP000192726"/>
    </source>
</evidence>
<feature type="region of interest" description="Disordered" evidence="8">
    <location>
        <begin position="274"/>
        <end position="471"/>
    </location>
</feature>
<dbReference type="GO" id="GO:0004674">
    <property type="term" value="F:protein serine/threonine kinase activity"/>
    <property type="evidence" value="ECO:0007669"/>
    <property type="project" value="UniProtKB-KW"/>
</dbReference>
<dbReference type="CDD" id="cd14014">
    <property type="entry name" value="STKc_PknB_like"/>
    <property type="match status" value="1"/>
</dbReference>
<keyword evidence="3" id="KW-0808">Transferase</keyword>
<evidence type="ECO:0000256" key="2">
    <source>
        <dbReference type="ARBA" id="ARBA00022527"/>
    </source>
</evidence>
<keyword evidence="9" id="KW-0812">Transmembrane</keyword>
<evidence type="ECO:0000259" key="10">
    <source>
        <dbReference type="PROSITE" id="PS50011"/>
    </source>
</evidence>
<feature type="binding site" evidence="7">
    <location>
        <position position="44"/>
    </location>
    <ligand>
        <name>ATP</name>
        <dbReference type="ChEBI" id="CHEBI:30616"/>
    </ligand>
</feature>
<evidence type="ECO:0000256" key="4">
    <source>
        <dbReference type="ARBA" id="ARBA00022741"/>
    </source>
</evidence>
<protein>
    <recommendedName>
        <fullName evidence="1">non-specific serine/threonine protein kinase</fullName>
        <ecNumber evidence="1">2.7.11.1</ecNumber>
    </recommendedName>
</protein>
<dbReference type="RefSeq" id="WP_083107007.1">
    <property type="nucleotide sequence ID" value="NZ_CP020569.1"/>
</dbReference>
<gene>
    <name evidence="11" type="ORF">B1H19_24975</name>
</gene>
<dbReference type="OrthoDB" id="9762169at2"/>
<dbReference type="EC" id="2.7.11.1" evidence="1"/>
<dbReference type="PANTHER" id="PTHR43289:SF6">
    <property type="entry name" value="SERINE_THREONINE-PROTEIN KINASE NEKL-3"/>
    <property type="match status" value="1"/>
</dbReference>
<keyword evidence="9" id="KW-0472">Membrane</keyword>
<evidence type="ECO:0000256" key="6">
    <source>
        <dbReference type="ARBA" id="ARBA00022840"/>
    </source>
</evidence>
<keyword evidence="2 11" id="KW-0723">Serine/threonine-protein kinase</keyword>
<feature type="compositionally biased region" description="Low complexity" evidence="8">
    <location>
        <begin position="419"/>
        <end position="430"/>
    </location>
</feature>
<feature type="compositionally biased region" description="Low complexity" evidence="8">
    <location>
        <begin position="299"/>
        <end position="314"/>
    </location>
</feature>
<dbReference type="PROSITE" id="PS50011">
    <property type="entry name" value="PROTEIN_KINASE_DOM"/>
    <property type="match status" value="1"/>
</dbReference>
<dbReference type="STRING" id="553510.B1H19_24975"/>
<feature type="region of interest" description="Disordered" evidence="8">
    <location>
        <begin position="505"/>
        <end position="560"/>
    </location>
</feature>
<dbReference type="GO" id="GO:0005524">
    <property type="term" value="F:ATP binding"/>
    <property type="evidence" value="ECO:0007669"/>
    <property type="project" value="UniProtKB-UniRule"/>
</dbReference>
<keyword evidence="9" id="KW-1133">Transmembrane helix</keyword>
<keyword evidence="12" id="KW-1185">Reference proteome</keyword>
<evidence type="ECO:0000256" key="1">
    <source>
        <dbReference type="ARBA" id="ARBA00012513"/>
    </source>
</evidence>
<dbReference type="Gene3D" id="3.30.200.20">
    <property type="entry name" value="Phosphorylase Kinase, domain 1"/>
    <property type="match status" value="1"/>
</dbReference>
<dbReference type="AlphaFoldDB" id="A0A1V0TVT1"/>
<evidence type="ECO:0000256" key="5">
    <source>
        <dbReference type="ARBA" id="ARBA00022777"/>
    </source>
</evidence>
<dbReference type="InterPro" id="IPR008271">
    <property type="entry name" value="Ser/Thr_kinase_AS"/>
</dbReference>
<dbReference type="Pfam" id="PF00069">
    <property type="entry name" value="Pkinase"/>
    <property type="match status" value="1"/>
</dbReference>
<feature type="domain" description="Protein kinase" evidence="10">
    <location>
        <begin position="15"/>
        <end position="274"/>
    </location>
</feature>
<proteinExistence type="predicted"/>
<reference evidence="11 12" key="1">
    <citation type="submission" date="2017-04" db="EMBL/GenBank/DDBJ databases">
        <title>Complete Genome Sequence of Streptomyces gilvosporeus F607, a Capable Producer of Natamycin.</title>
        <authorList>
            <person name="Zong G."/>
            <person name="Zhong C."/>
            <person name="Fu J."/>
            <person name="Qin R."/>
            <person name="Cao G."/>
        </authorList>
    </citation>
    <scope>NUCLEOTIDE SEQUENCE [LARGE SCALE GENOMIC DNA]</scope>
    <source>
        <strain evidence="11 12">F607</strain>
    </source>
</reference>
<dbReference type="InterPro" id="IPR011009">
    <property type="entry name" value="Kinase-like_dom_sf"/>
</dbReference>
<evidence type="ECO:0000256" key="7">
    <source>
        <dbReference type="PROSITE-ProRule" id="PRU10141"/>
    </source>
</evidence>
<dbReference type="KEGG" id="sgv:B1H19_24975"/>
<keyword evidence="6 7" id="KW-0067">ATP-binding</keyword>
<dbReference type="SMART" id="SM00220">
    <property type="entry name" value="S_TKc"/>
    <property type="match status" value="1"/>
</dbReference>